<dbReference type="InterPro" id="IPR000878">
    <property type="entry name" value="4pyrrol_Mease"/>
</dbReference>
<keyword evidence="6" id="KW-0949">S-adenosyl-L-methionine</keyword>
<dbReference type="PIRSF" id="PIRSF036427">
    <property type="entry name" value="Precrrn-2_mtase"/>
    <property type="match status" value="1"/>
</dbReference>
<dbReference type="UniPathway" id="UPA00148"/>
<evidence type="ECO:0000259" key="8">
    <source>
        <dbReference type="Pfam" id="PF00590"/>
    </source>
</evidence>
<dbReference type="Proteomes" id="UP000232196">
    <property type="component" value="Unassembled WGS sequence"/>
</dbReference>
<dbReference type="Gene3D" id="3.40.1010.10">
    <property type="entry name" value="Cobalt-precorrin-4 Transmethylase, Domain 1"/>
    <property type="match status" value="1"/>
</dbReference>
<sequence>MNVKTKYGKLYGVGVGPGATDLITLRAVHILNSTAVLAIPKSSESLPSFSWRVCSPVVQENETQEKLFLHFPMTKDPNILIPAWDKAFKEIGLRLEKGLDVAFITQGDPSVYSSWSYLLEEAPERWPGIEIEIVPAVSSITAIPASLLTPLADGRERFCVLPATYGLEDLEKLIQDFDTIVLTKVGQVVPELIKILKEQNILENATYVSYGTTDRQRIVKDIESIKNETCDYFSMVIISIRRRKGVLRGISDDSE</sequence>
<evidence type="ECO:0000256" key="1">
    <source>
        <dbReference type="ARBA" id="ARBA00004953"/>
    </source>
</evidence>
<dbReference type="EMBL" id="NPDN01000003">
    <property type="protein sequence ID" value="PJZ26400.1"/>
    <property type="molecule type" value="Genomic_DNA"/>
</dbReference>
<evidence type="ECO:0000256" key="7">
    <source>
        <dbReference type="PIRNR" id="PIRNR036427"/>
    </source>
</evidence>
<dbReference type="InterPro" id="IPR035996">
    <property type="entry name" value="4pyrrol_Methylase_sf"/>
</dbReference>
<comment type="similarity">
    <text evidence="2 7">Belongs to the precorrin methyltransferase family.</text>
</comment>
<keyword evidence="5 9" id="KW-0808">Transferase</keyword>
<dbReference type="GO" id="GO:0032259">
    <property type="term" value="P:methylation"/>
    <property type="evidence" value="ECO:0007669"/>
    <property type="project" value="UniProtKB-KW"/>
</dbReference>
<dbReference type="InterPro" id="IPR014776">
    <property type="entry name" value="4pyrrole_Mease_sub2"/>
</dbReference>
<dbReference type="GO" id="GO:0030788">
    <property type="term" value="F:precorrin-2 C20-methyltransferase activity"/>
    <property type="evidence" value="ECO:0007669"/>
    <property type="project" value="InterPro"/>
</dbReference>
<dbReference type="Pfam" id="PF00590">
    <property type="entry name" value="TP_methylase"/>
    <property type="match status" value="1"/>
</dbReference>
<accession>A0A2M9XFE7</accession>
<evidence type="ECO:0000313" key="10">
    <source>
        <dbReference type="Proteomes" id="UP000232196"/>
    </source>
</evidence>
<evidence type="ECO:0000313" key="9">
    <source>
        <dbReference type="EMBL" id="PJZ26400.1"/>
    </source>
</evidence>
<keyword evidence="4 9" id="KW-0489">Methyltransferase</keyword>
<dbReference type="NCBIfam" id="TIGR01467">
    <property type="entry name" value="cobI_cbiL"/>
    <property type="match status" value="1"/>
</dbReference>
<evidence type="ECO:0000256" key="2">
    <source>
        <dbReference type="ARBA" id="ARBA00005879"/>
    </source>
</evidence>
<comment type="pathway">
    <text evidence="1">Cofactor biosynthesis; adenosylcobalamin biosynthesis.</text>
</comment>
<dbReference type="PANTHER" id="PTHR43467">
    <property type="entry name" value="COBALT-PRECORRIN-2 C(20)-METHYLTRANSFERASE"/>
    <property type="match status" value="1"/>
</dbReference>
<feature type="domain" description="Tetrapyrrole methylase" evidence="8">
    <location>
        <begin position="9"/>
        <end position="220"/>
    </location>
</feature>
<dbReference type="Gene3D" id="3.30.950.10">
    <property type="entry name" value="Methyltransferase, Cobalt-precorrin-4 Transmethylase, Domain 2"/>
    <property type="match status" value="1"/>
</dbReference>
<dbReference type="RefSeq" id="WP_100706187.1">
    <property type="nucleotide sequence ID" value="NZ_NPDL01000003.1"/>
</dbReference>
<dbReference type="InterPro" id="IPR006364">
    <property type="entry name" value="CobI/CbiL/CobIJ_dom"/>
</dbReference>
<comment type="caution">
    <text evidence="9">The sequence shown here is derived from an EMBL/GenBank/DDBJ whole genome shotgun (WGS) entry which is preliminary data.</text>
</comment>
<reference evidence="9 10" key="1">
    <citation type="submission" date="2017-07" db="EMBL/GenBank/DDBJ databases">
        <title>Leptospira spp. isolated from tropical soils.</title>
        <authorList>
            <person name="Thibeaux R."/>
            <person name="Iraola G."/>
            <person name="Ferres I."/>
            <person name="Bierque E."/>
            <person name="Girault D."/>
            <person name="Soupe-Gilbert M.-E."/>
            <person name="Picardeau M."/>
            <person name="Goarant C."/>
        </authorList>
    </citation>
    <scope>NUCLEOTIDE SEQUENCE [LARGE SCALE GENOMIC DNA]</scope>
    <source>
        <strain evidence="9 10">MCA1-C-A1</strain>
    </source>
</reference>
<name>A0A2M9XFE7_9LEPT</name>
<dbReference type="GO" id="GO:0009236">
    <property type="term" value="P:cobalamin biosynthetic process"/>
    <property type="evidence" value="ECO:0007669"/>
    <property type="project" value="UniProtKB-UniRule"/>
</dbReference>
<evidence type="ECO:0000256" key="3">
    <source>
        <dbReference type="ARBA" id="ARBA00022573"/>
    </source>
</evidence>
<keyword evidence="3" id="KW-0169">Cobalamin biosynthesis</keyword>
<dbReference type="SUPFAM" id="SSF53790">
    <property type="entry name" value="Tetrapyrrole methylase"/>
    <property type="match status" value="1"/>
</dbReference>
<dbReference type="AlphaFoldDB" id="A0A2M9XFE7"/>
<proteinExistence type="inferred from homology"/>
<dbReference type="InterPro" id="IPR012382">
    <property type="entry name" value="CobI/CbiL"/>
</dbReference>
<dbReference type="OrthoDB" id="9804789at2"/>
<gene>
    <name evidence="9" type="primary">cobI</name>
    <name evidence="9" type="ORF">CH357_07880</name>
</gene>
<dbReference type="InterPro" id="IPR014777">
    <property type="entry name" value="4pyrrole_Mease_sub1"/>
</dbReference>
<evidence type="ECO:0000256" key="4">
    <source>
        <dbReference type="ARBA" id="ARBA00022603"/>
    </source>
</evidence>
<evidence type="ECO:0000256" key="6">
    <source>
        <dbReference type="ARBA" id="ARBA00022691"/>
    </source>
</evidence>
<evidence type="ECO:0000256" key="5">
    <source>
        <dbReference type="ARBA" id="ARBA00022679"/>
    </source>
</evidence>
<dbReference type="CDD" id="cd11645">
    <property type="entry name" value="Precorrin_2_C20_MT"/>
    <property type="match status" value="1"/>
</dbReference>
<organism evidence="9 10">
    <name type="scientific">Leptospira hartskeerlii</name>
    <dbReference type="NCBI Taxonomy" id="2023177"/>
    <lineage>
        <taxon>Bacteria</taxon>
        <taxon>Pseudomonadati</taxon>
        <taxon>Spirochaetota</taxon>
        <taxon>Spirochaetia</taxon>
        <taxon>Leptospirales</taxon>
        <taxon>Leptospiraceae</taxon>
        <taxon>Leptospira</taxon>
    </lineage>
</organism>
<keyword evidence="10" id="KW-1185">Reference proteome</keyword>
<dbReference type="PANTHER" id="PTHR43467:SF2">
    <property type="entry name" value="COBALT-PRECORRIN-2 C(20)-METHYLTRANSFERASE"/>
    <property type="match status" value="1"/>
</dbReference>
<protein>
    <submittedName>
        <fullName evidence="9">Precorrin-2 C(20)-methyltransferase</fullName>
    </submittedName>
</protein>